<dbReference type="Proteomes" id="UP000008021">
    <property type="component" value="Chromosome 3"/>
</dbReference>
<reference evidence="1" key="2">
    <citation type="submission" date="2018-05" db="EMBL/GenBank/DDBJ databases">
        <title>OmerRS3 (Oryza meridionalis Reference Sequence Version 3).</title>
        <authorList>
            <person name="Zhang J."/>
            <person name="Kudrna D."/>
            <person name="Lee S."/>
            <person name="Talag J."/>
            <person name="Welchert J."/>
            <person name="Wing R.A."/>
        </authorList>
    </citation>
    <scope>NUCLEOTIDE SEQUENCE [LARGE SCALE GENOMIC DNA]</scope>
    <source>
        <strain evidence="1">cv. OR44</strain>
    </source>
</reference>
<evidence type="ECO:0000313" key="1">
    <source>
        <dbReference type="EnsemblPlants" id="OMERI03G18330.1"/>
    </source>
</evidence>
<dbReference type="HOGENOM" id="CLU_2945644_0_0_1"/>
<dbReference type="Gramene" id="OMERI03G18330.1">
    <property type="protein sequence ID" value="OMERI03G18330.1"/>
    <property type="gene ID" value="OMERI03G18330"/>
</dbReference>
<keyword evidence="2" id="KW-1185">Reference proteome</keyword>
<evidence type="ECO:0000313" key="2">
    <source>
        <dbReference type="Proteomes" id="UP000008021"/>
    </source>
</evidence>
<dbReference type="EnsemblPlants" id="OMERI03G18330.1">
    <property type="protein sequence ID" value="OMERI03G18330.1"/>
    <property type="gene ID" value="OMERI03G18330"/>
</dbReference>
<organism evidence="1">
    <name type="scientific">Oryza meridionalis</name>
    <dbReference type="NCBI Taxonomy" id="40149"/>
    <lineage>
        <taxon>Eukaryota</taxon>
        <taxon>Viridiplantae</taxon>
        <taxon>Streptophyta</taxon>
        <taxon>Embryophyta</taxon>
        <taxon>Tracheophyta</taxon>
        <taxon>Spermatophyta</taxon>
        <taxon>Magnoliopsida</taxon>
        <taxon>Liliopsida</taxon>
        <taxon>Poales</taxon>
        <taxon>Poaceae</taxon>
        <taxon>BOP clade</taxon>
        <taxon>Oryzoideae</taxon>
        <taxon>Oryzeae</taxon>
        <taxon>Oryzinae</taxon>
        <taxon>Oryza</taxon>
    </lineage>
</organism>
<name>A0A0E0D1L5_9ORYZ</name>
<proteinExistence type="predicted"/>
<dbReference type="AlphaFoldDB" id="A0A0E0D1L5"/>
<sequence length="60" mass="6392">MPFVSSCLQIFSASPLLPHGLALPLPFAVLVSFPHHYAAMVSKLLSSSESNERAPNDDGP</sequence>
<accession>A0A0E0D1L5</accession>
<protein>
    <submittedName>
        <fullName evidence="1">Uncharacterized protein</fullName>
    </submittedName>
</protein>
<reference evidence="1" key="1">
    <citation type="submission" date="2015-04" db="UniProtKB">
        <authorList>
            <consortium name="EnsemblPlants"/>
        </authorList>
    </citation>
    <scope>IDENTIFICATION</scope>
</reference>